<dbReference type="AlphaFoldDB" id="A0A167J1Q2"/>
<dbReference type="Proteomes" id="UP000077013">
    <property type="component" value="Unassembled WGS sequence"/>
</dbReference>
<name>A0A167J1Q2_9FLAO</name>
<sequence length="217" mass="24079">MSLKSFLFVTFFCVFILTLNAQRNYGGYNHLGINGGISIYNITTPNFETESGTGFVAGFTTRGEFYGSFDILYGISFSNSELGIKASNALNTQFVDYQIQGVQLNVLGSYNIIRNHLSIEAGPVLNVNGKMNLKSESFEDYIIDGYTTIRTQDIQDISTFNVHAVGGIMAGIENVRLSAQYQYGINNMFNSLNDKNLEESNFKGNSSNVVLAIYVYF</sequence>
<proteinExistence type="predicted"/>
<gene>
    <name evidence="2" type="ORF">ULVI_05770</name>
</gene>
<evidence type="ECO:0000313" key="2">
    <source>
        <dbReference type="EMBL" id="OAB80243.1"/>
    </source>
</evidence>
<accession>A0A167J1Q2</accession>
<dbReference type="InterPro" id="IPR025665">
    <property type="entry name" value="Beta-barrel_OMP_2"/>
</dbReference>
<reference evidence="2 3" key="1">
    <citation type="submission" date="2016-02" db="EMBL/GenBank/DDBJ databases">
        <title>Ulvibacter sp. LPB0005, isolated from Thais luteostoma.</title>
        <authorList>
            <person name="Shin S.-K."/>
            <person name="Yi H."/>
        </authorList>
    </citation>
    <scope>NUCLEOTIDE SEQUENCE [LARGE SCALE GENOMIC DNA]</scope>
    <source>
        <strain evidence="2 3">LPB0005</strain>
    </source>
</reference>
<dbReference type="STRING" id="1763537.ULVI_05770"/>
<protein>
    <recommendedName>
        <fullName evidence="1">Outer membrane protein beta-barrel domain-containing protein</fullName>
    </recommendedName>
</protein>
<feature type="domain" description="Outer membrane protein beta-barrel" evidence="1">
    <location>
        <begin position="21"/>
        <end position="190"/>
    </location>
</feature>
<dbReference type="RefSeq" id="WP_068590625.1">
    <property type="nucleotide sequence ID" value="NZ_LRXL01000026.1"/>
</dbReference>
<dbReference type="Pfam" id="PF13568">
    <property type="entry name" value="OMP_b-brl_2"/>
    <property type="match status" value="1"/>
</dbReference>
<organism evidence="2 3">
    <name type="scientific">Cochleicola gelatinilyticus</name>
    <dbReference type="NCBI Taxonomy" id="1763537"/>
    <lineage>
        <taxon>Bacteria</taxon>
        <taxon>Pseudomonadati</taxon>
        <taxon>Bacteroidota</taxon>
        <taxon>Flavobacteriia</taxon>
        <taxon>Flavobacteriales</taxon>
        <taxon>Flavobacteriaceae</taxon>
        <taxon>Cochleicola</taxon>
    </lineage>
</organism>
<dbReference type="EMBL" id="LRXL01000026">
    <property type="protein sequence ID" value="OAB80243.1"/>
    <property type="molecule type" value="Genomic_DNA"/>
</dbReference>
<dbReference type="OrthoDB" id="1143271at2"/>
<keyword evidence="3" id="KW-1185">Reference proteome</keyword>
<comment type="caution">
    <text evidence="2">The sequence shown here is derived from an EMBL/GenBank/DDBJ whole genome shotgun (WGS) entry which is preliminary data.</text>
</comment>
<evidence type="ECO:0000259" key="1">
    <source>
        <dbReference type="Pfam" id="PF13568"/>
    </source>
</evidence>
<evidence type="ECO:0000313" key="3">
    <source>
        <dbReference type="Proteomes" id="UP000077013"/>
    </source>
</evidence>